<protein>
    <submittedName>
        <fullName evidence="7">Cytochrome P450</fullName>
    </submittedName>
</protein>
<keyword evidence="4 5" id="KW-0408">Iron</keyword>
<dbReference type="InterPro" id="IPR036396">
    <property type="entry name" value="Cyt_P450_sf"/>
</dbReference>
<dbReference type="GO" id="GO:0005506">
    <property type="term" value="F:iron ion binding"/>
    <property type="evidence" value="ECO:0007669"/>
    <property type="project" value="InterPro"/>
</dbReference>
<dbReference type="PANTHER" id="PTHR46206">
    <property type="entry name" value="CYTOCHROME P450"/>
    <property type="match status" value="1"/>
</dbReference>
<dbReference type="Proteomes" id="UP000615446">
    <property type="component" value="Unassembled WGS sequence"/>
</dbReference>
<dbReference type="GO" id="GO:0016705">
    <property type="term" value="F:oxidoreductase activity, acting on paired donors, with incorporation or reduction of molecular oxygen"/>
    <property type="evidence" value="ECO:0007669"/>
    <property type="project" value="InterPro"/>
</dbReference>
<evidence type="ECO:0000256" key="4">
    <source>
        <dbReference type="ARBA" id="ARBA00023004"/>
    </source>
</evidence>
<gene>
    <name evidence="7" type="ORF">RCL2_002756400</name>
</gene>
<evidence type="ECO:0000256" key="1">
    <source>
        <dbReference type="ARBA" id="ARBA00001971"/>
    </source>
</evidence>
<dbReference type="GO" id="GO:0004497">
    <property type="term" value="F:monooxygenase activity"/>
    <property type="evidence" value="ECO:0007669"/>
    <property type="project" value="UniProtKB-KW"/>
</dbReference>
<keyword evidence="6" id="KW-0560">Oxidoreductase</keyword>
<comment type="similarity">
    <text evidence="2 6">Belongs to the cytochrome P450 family.</text>
</comment>
<dbReference type="PROSITE" id="PS00086">
    <property type="entry name" value="CYTOCHROME_P450"/>
    <property type="match status" value="1"/>
</dbReference>
<keyword evidence="3 5" id="KW-0479">Metal-binding</keyword>
<dbReference type="EMBL" id="BLAL01000297">
    <property type="protein sequence ID" value="GET01141.1"/>
    <property type="molecule type" value="Genomic_DNA"/>
</dbReference>
<accession>A0A8H3MAM2</accession>
<dbReference type="InterPro" id="IPR002403">
    <property type="entry name" value="Cyt_P450_E_grp-IV"/>
</dbReference>
<comment type="cofactor">
    <cofactor evidence="1 5">
        <name>heme</name>
        <dbReference type="ChEBI" id="CHEBI:30413"/>
    </cofactor>
</comment>
<evidence type="ECO:0000313" key="8">
    <source>
        <dbReference type="Proteomes" id="UP000615446"/>
    </source>
</evidence>
<reference evidence="7" key="1">
    <citation type="submission" date="2019-10" db="EMBL/GenBank/DDBJ databases">
        <title>Conservation and host-specific expression of non-tandemly repeated heterogenous ribosome RNA gene in arbuscular mycorrhizal fungi.</title>
        <authorList>
            <person name="Maeda T."/>
            <person name="Kobayashi Y."/>
            <person name="Nakagawa T."/>
            <person name="Ezawa T."/>
            <person name="Yamaguchi K."/>
            <person name="Bino T."/>
            <person name="Nishimoto Y."/>
            <person name="Shigenobu S."/>
            <person name="Kawaguchi M."/>
        </authorList>
    </citation>
    <scope>NUCLEOTIDE SEQUENCE</scope>
    <source>
        <strain evidence="7">HR1</strain>
    </source>
</reference>
<dbReference type="Pfam" id="PF00067">
    <property type="entry name" value="p450"/>
    <property type="match status" value="1"/>
</dbReference>
<evidence type="ECO:0000256" key="6">
    <source>
        <dbReference type="RuleBase" id="RU000461"/>
    </source>
</evidence>
<sequence length="496" mass="57108">MYQLIILGIILLITLYVLKRPRGPKLNLPPLVHYKYPIIGHTFSYMLNCEEFFKQCRKEYGDIFSLYLWGQVITFVGKEHNYELFARDDAFDFRGEFKKRVPGDAMFANGFGDGDYNAKAVKEYISDKLGLYTKRMQKCLHSATQKYIGDGDDNGRATIYKIYNVMTKIISTPIADIFVGEEEAVYDDIIITFAEFTADIAIFIAIPPLLDFIYPGLQGYVNRIIVKSGLYNPAKKHQDVLVKHIKNQVEKRLREKQVYGDSWKRPKDLLQDFMEEESFDTKNVDYEAIASKFCTFIFAAIHATSRSCANAIVDLACRPEYMQELYEEQLEIHKQADENGILPFESINEMKKLDSFVRESIRLTGDIAAHPRRVVKDYTFSNGLQVPKDHVVDVNFSDVYQDELLQGPNPESFEPFRHINKNFPASKMSKNFLAFGGGKHACPGRIFAVNEIKFFMHNAILKYNIYTESGKFEKKIRIGPMTLPTNNGIVFEKRSK</sequence>
<feature type="binding site" description="axial binding residue" evidence="5">
    <location>
        <position position="442"/>
    </location>
    <ligand>
        <name>heme</name>
        <dbReference type="ChEBI" id="CHEBI:30413"/>
    </ligand>
    <ligandPart>
        <name>Fe</name>
        <dbReference type="ChEBI" id="CHEBI:18248"/>
    </ligandPart>
</feature>
<comment type="caution">
    <text evidence="7">The sequence shown here is derived from an EMBL/GenBank/DDBJ whole genome shotgun (WGS) entry which is preliminary data.</text>
</comment>
<keyword evidence="6" id="KW-0503">Monooxygenase</keyword>
<dbReference type="AlphaFoldDB" id="A0A8H3MAM2"/>
<keyword evidence="5 6" id="KW-0349">Heme</keyword>
<dbReference type="CDD" id="cd11041">
    <property type="entry name" value="CYP503A1-like"/>
    <property type="match status" value="1"/>
</dbReference>
<dbReference type="Gene3D" id="1.10.630.10">
    <property type="entry name" value="Cytochrome P450"/>
    <property type="match status" value="1"/>
</dbReference>
<dbReference type="GO" id="GO:0020037">
    <property type="term" value="F:heme binding"/>
    <property type="evidence" value="ECO:0007669"/>
    <property type="project" value="InterPro"/>
</dbReference>
<dbReference type="InterPro" id="IPR001128">
    <property type="entry name" value="Cyt_P450"/>
</dbReference>
<evidence type="ECO:0000313" key="7">
    <source>
        <dbReference type="EMBL" id="GET01141.1"/>
    </source>
</evidence>
<dbReference type="PRINTS" id="PR00465">
    <property type="entry name" value="EP450IV"/>
</dbReference>
<organism evidence="7 8">
    <name type="scientific">Rhizophagus clarus</name>
    <dbReference type="NCBI Taxonomy" id="94130"/>
    <lineage>
        <taxon>Eukaryota</taxon>
        <taxon>Fungi</taxon>
        <taxon>Fungi incertae sedis</taxon>
        <taxon>Mucoromycota</taxon>
        <taxon>Glomeromycotina</taxon>
        <taxon>Glomeromycetes</taxon>
        <taxon>Glomerales</taxon>
        <taxon>Glomeraceae</taxon>
        <taxon>Rhizophagus</taxon>
    </lineage>
</organism>
<evidence type="ECO:0000256" key="3">
    <source>
        <dbReference type="ARBA" id="ARBA00022723"/>
    </source>
</evidence>
<evidence type="ECO:0000256" key="2">
    <source>
        <dbReference type="ARBA" id="ARBA00010617"/>
    </source>
</evidence>
<proteinExistence type="inferred from homology"/>
<dbReference type="OrthoDB" id="1844152at2759"/>
<name>A0A8H3MAM2_9GLOM</name>
<evidence type="ECO:0000256" key="5">
    <source>
        <dbReference type="PIRSR" id="PIRSR602403-1"/>
    </source>
</evidence>
<dbReference type="InterPro" id="IPR017972">
    <property type="entry name" value="Cyt_P450_CS"/>
</dbReference>
<dbReference type="SUPFAM" id="SSF48264">
    <property type="entry name" value="Cytochrome P450"/>
    <property type="match status" value="1"/>
</dbReference>